<dbReference type="InterPro" id="IPR036188">
    <property type="entry name" value="FAD/NAD-bd_sf"/>
</dbReference>
<dbReference type="PROSITE" id="PS51318">
    <property type="entry name" value="TAT"/>
    <property type="match status" value="1"/>
</dbReference>
<evidence type="ECO:0000313" key="7">
    <source>
        <dbReference type="Proteomes" id="UP001242010"/>
    </source>
</evidence>
<dbReference type="PANTHER" id="PTHR43400:SF10">
    <property type="entry name" value="3-OXOSTEROID 1-DEHYDROGENASE"/>
    <property type="match status" value="1"/>
</dbReference>
<evidence type="ECO:0000256" key="4">
    <source>
        <dbReference type="ARBA" id="ARBA00023002"/>
    </source>
</evidence>
<dbReference type="PANTHER" id="PTHR43400">
    <property type="entry name" value="FUMARATE REDUCTASE"/>
    <property type="match status" value="1"/>
</dbReference>
<dbReference type="InterPro" id="IPR027477">
    <property type="entry name" value="Succ_DH/fumarate_Rdtase_cat_sf"/>
</dbReference>
<dbReference type="SUPFAM" id="SSF56425">
    <property type="entry name" value="Succinate dehydrogenase/fumarate reductase flavoprotein, catalytic domain"/>
    <property type="match status" value="1"/>
</dbReference>
<dbReference type="Gene3D" id="3.90.700.10">
    <property type="entry name" value="Succinate dehydrogenase/fumarate reductase flavoprotein, catalytic domain"/>
    <property type="match status" value="1"/>
</dbReference>
<organism evidence="6 7">
    <name type="scientific">Geothrix oryzae</name>
    <dbReference type="NCBI Taxonomy" id="2927975"/>
    <lineage>
        <taxon>Bacteria</taxon>
        <taxon>Pseudomonadati</taxon>
        <taxon>Acidobacteriota</taxon>
        <taxon>Holophagae</taxon>
        <taxon>Holophagales</taxon>
        <taxon>Holophagaceae</taxon>
        <taxon>Geothrix</taxon>
    </lineage>
</organism>
<keyword evidence="4" id="KW-0560">Oxidoreductase</keyword>
<dbReference type="EMBL" id="AP027079">
    <property type="protein sequence ID" value="BDU68463.1"/>
    <property type="molecule type" value="Genomic_DNA"/>
</dbReference>
<accession>A0ABN6UUM3</accession>
<evidence type="ECO:0000256" key="3">
    <source>
        <dbReference type="ARBA" id="ARBA00022827"/>
    </source>
</evidence>
<dbReference type="InterPro" id="IPR050315">
    <property type="entry name" value="FAD-oxidoreductase_2"/>
</dbReference>
<evidence type="ECO:0000313" key="6">
    <source>
        <dbReference type="EMBL" id="BDU68463.1"/>
    </source>
</evidence>
<evidence type="ECO:0000256" key="2">
    <source>
        <dbReference type="ARBA" id="ARBA00022630"/>
    </source>
</evidence>
<feature type="domain" description="FAD-dependent oxidoreductase 2 FAD-binding" evidence="5">
    <location>
        <begin position="94"/>
        <end position="532"/>
    </location>
</feature>
<dbReference type="Gene3D" id="3.50.50.60">
    <property type="entry name" value="FAD/NAD(P)-binding domain"/>
    <property type="match status" value="2"/>
</dbReference>
<dbReference type="RefSeq" id="WP_286355100.1">
    <property type="nucleotide sequence ID" value="NZ_AP027079.1"/>
</dbReference>
<name>A0ABN6UUM3_9BACT</name>
<comment type="cofactor">
    <cofactor evidence="1">
        <name>FAD</name>
        <dbReference type="ChEBI" id="CHEBI:57692"/>
    </cofactor>
</comment>
<dbReference type="Pfam" id="PF00890">
    <property type="entry name" value="FAD_binding_2"/>
    <property type="match status" value="1"/>
</dbReference>
<dbReference type="InterPro" id="IPR006311">
    <property type="entry name" value="TAT_signal"/>
</dbReference>
<keyword evidence="3" id="KW-0274">FAD</keyword>
<dbReference type="Proteomes" id="UP001242010">
    <property type="component" value="Chromosome"/>
</dbReference>
<evidence type="ECO:0000259" key="5">
    <source>
        <dbReference type="Pfam" id="PF00890"/>
    </source>
</evidence>
<evidence type="ECO:0000256" key="1">
    <source>
        <dbReference type="ARBA" id="ARBA00001974"/>
    </source>
</evidence>
<protein>
    <submittedName>
        <fullName evidence="6">Fumarate reductase</fullName>
    </submittedName>
</protein>
<keyword evidence="7" id="KW-1185">Reference proteome</keyword>
<dbReference type="SUPFAM" id="SSF51905">
    <property type="entry name" value="FAD/NAD(P)-binding domain"/>
    <property type="match status" value="1"/>
</dbReference>
<keyword evidence="2" id="KW-0285">Flavoprotein</keyword>
<dbReference type="InterPro" id="IPR003953">
    <property type="entry name" value="FAD-dep_OxRdtase_2_FAD-bd"/>
</dbReference>
<sequence>MSQEHFQEDKETDQYTKQVIENGLSRRSFLSRAAGGAAAAGLFGLSGLPAVAAGTAKTRDLEVATSSDGGATLSFLPKPKPIRDREIAETLTFDVVVVGAGASGVPAALSAAENGAKVAVIQKAPFALSQGNTGSGVDLATSEKAGVEALVARLIADSNHRCNPKLIRQWAYHSGEAVRWVIDRARQGGSPVVDQGSPVQRAILKVNGYGMGYVTSFFGPKPYTTGDGMRHLAKTAEKAGVRFFYLMPAVQLVQNKAGEVMGVIAKGSNGKYTKFLAKKGVILATGDYQNNKAMSDYFVPDVKHLGRKQLDKTGDGFALAYWAGGVIEPIGHTKMLHDFDAGPASMCDMPFLAVDRKGRRFVNETVEMSLLNNYLRDAENAGHYSQIFDSNYMAQAATWPGKLVPPEGLKNYMPDDPSPKKGVFESQVNTHVADTIEELARKIEADPATLAATVKRYNEVVASGKDSDFGKPADRLIPVVKAPFYGIHRRVRVSAICSGMLVDENHQALNAEGKPIKGLFLIGNLGGGFYGGVDYPLTVFGLSLGRCYTFGYLTGRHVAKL</sequence>
<proteinExistence type="predicted"/>
<reference evidence="7" key="1">
    <citation type="journal article" date="2023" name="Int. J. Syst. Evol. Microbiol.">
        <title>Mesoterricola silvestris gen. nov., sp. nov., Mesoterricola sediminis sp. nov., Geothrix oryzae sp. nov., Geothrix edaphica sp. nov., Geothrix rubra sp. nov., and Geothrix limicola sp. nov., six novel members of Acidobacteriota isolated from soils.</title>
        <authorList>
            <person name="Itoh H."/>
            <person name="Sugisawa Y."/>
            <person name="Mise K."/>
            <person name="Xu Z."/>
            <person name="Kuniyasu M."/>
            <person name="Ushijima N."/>
            <person name="Kawano K."/>
            <person name="Kobayashi E."/>
            <person name="Shiratori Y."/>
            <person name="Masuda Y."/>
            <person name="Senoo K."/>
        </authorList>
    </citation>
    <scope>NUCLEOTIDE SEQUENCE [LARGE SCALE GENOMIC DNA]</scope>
    <source>
        <strain evidence="7">Red222</strain>
    </source>
</reference>
<gene>
    <name evidence="6" type="ORF">GETHOR_05640</name>
</gene>